<accession>A0A4R5U5I0</accession>
<protein>
    <submittedName>
        <fullName evidence="1">DUF2974 domain-containing protein</fullName>
    </submittedName>
</protein>
<dbReference type="Gene3D" id="3.40.50.1820">
    <property type="entry name" value="alpha/beta hydrolase"/>
    <property type="match status" value="1"/>
</dbReference>
<reference evidence="1 2" key="1">
    <citation type="submission" date="2019-03" db="EMBL/GenBank/DDBJ databases">
        <title>Luteimonas zhaokaii sp.nov., isolated from the rectal contents of Plateau pika in Yushu, Qinghai Province, China.</title>
        <authorList>
            <person name="Zhang G."/>
        </authorList>
    </citation>
    <scope>NUCLEOTIDE SEQUENCE [LARGE SCALE GENOMIC DNA]</scope>
    <source>
        <strain evidence="1 2">THG-MD21</strain>
    </source>
</reference>
<dbReference type="SUPFAM" id="SSF53474">
    <property type="entry name" value="alpha/beta-Hydrolases"/>
    <property type="match status" value="1"/>
</dbReference>
<dbReference type="EMBL" id="SMTG01000007">
    <property type="protein sequence ID" value="TDK29182.1"/>
    <property type="molecule type" value="Genomic_DNA"/>
</dbReference>
<keyword evidence="2" id="KW-1185">Reference proteome</keyword>
<dbReference type="Pfam" id="PF26363">
    <property type="entry name" value="Phospholipase-like"/>
    <property type="match status" value="1"/>
</dbReference>
<name>A0A4R5U5I0_9GAMM</name>
<gene>
    <name evidence="1" type="ORF">E2F49_14675</name>
</gene>
<sequence length="574" mass="57549">MDPMAPAIALADAGRVYNLPSQAVAPPPPPVAHDYRAGDHDLSASIQGTTPDARDQLFAMMANGAYAPDSPAYQQALADAGWTALTPHPDGVSLTDTHGNRIPIDPALLSDDRSGFSAEIYQHEDGGYVVAYRGSEVGTQQNQIMDWVNNGQQGVGLDSAQYSSAIELAKRAEHVFGDGNVALTGHSLGGGLASAASLATGASAVTFNSSGLSNETLESLGFSPNAVRDSVADSGQVRRYAVNGDQLTGAQEDVPLLPIIGSPPEAVGHALRIDPPPGTGFGDLHGGGGPDAVYVEAFNHASLTDPALGPSRGDTLGGFVDNGIGTLGDSVASGLDTAGDVLRNGPGATPQSWIVGSLLNGASTVVDHGSEVLGTVAGATTSVATDTAIAGLEAVGDLQFNTLSSGIREIVDLGGDLGDTFSELRTGASEFVEDIGQGRGVAATYGLLGDVADAGLGTVGDLVDGGVRLVGDTVQNTTSAAGGFVRDLGRISGLETPADAVAGFVEGTGNVVSDVADGLGNVVDVATDKLGDGVEAVADFAGDVAQGASDFAGNVASNVADGAGKVVDFFNPFN</sequence>
<dbReference type="Proteomes" id="UP000295543">
    <property type="component" value="Unassembled WGS sequence"/>
</dbReference>
<evidence type="ECO:0000313" key="2">
    <source>
        <dbReference type="Proteomes" id="UP000295543"/>
    </source>
</evidence>
<proteinExistence type="predicted"/>
<dbReference type="OrthoDB" id="5913909at2"/>
<comment type="caution">
    <text evidence="1">The sequence shown here is derived from an EMBL/GenBank/DDBJ whole genome shotgun (WGS) entry which is preliminary data.</text>
</comment>
<organism evidence="1 2">
    <name type="scientific">Luteimonas terrae</name>
    <dbReference type="NCBI Taxonomy" id="1530191"/>
    <lineage>
        <taxon>Bacteria</taxon>
        <taxon>Pseudomonadati</taxon>
        <taxon>Pseudomonadota</taxon>
        <taxon>Gammaproteobacteria</taxon>
        <taxon>Lysobacterales</taxon>
        <taxon>Lysobacteraceae</taxon>
        <taxon>Luteimonas</taxon>
    </lineage>
</organism>
<dbReference type="InterPro" id="IPR029058">
    <property type="entry name" value="AB_hydrolase_fold"/>
</dbReference>
<evidence type="ECO:0000313" key="1">
    <source>
        <dbReference type="EMBL" id="TDK29182.1"/>
    </source>
</evidence>
<dbReference type="AlphaFoldDB" id="A0A4R5U5I0"/>